<gene>
    <name evidence="2" type="ORF">GCM10007415_41820</name>
</gene>
<keyword evidence="3" id="KW-1185">Reference proteome</keyword>
<dbReference type="EMBL" id="BMER01000006">
    <property type="protein sequence ID" value="GGH01350.1"/>
    <property type="molecule type" value="Genomic_DNA"/>
</dbReference>
<evidence type="ECO:0000313" key="3">
    <source>
        <dbReference type="Proteomes" id="UP000660862"/>
    </source>
</evidence>
<name>A0A917I099_9SPHI</name>
<evidence type="ECO:0000313" key="2">
    <source>
        <dbReference type="EMBL" id="GGH01350.1"/>
    </source>
</evidence>
<proteinExistence type="predicted"/>
<accession>A0A917I099</accession>
<feature type="compositionally biased region" description="Basic and acidic residues" evidence="1">
    <location>
        <begin position="15"/>
        <end position="29"/>
    </location>
</feature>
<protein>
    <submittedName>
        <fullName evidence="2">Uncharacterized protein</fullName>
    </submittedName>
</protein>
<dbReference type="AlphaFoldDB" id="A0A917I099"/>
<evidence type="ECO:0000256" key="1">
    <source>
        <dbReference type="SAM" id="MobiDB-lite"/>
    </source>
</evidence>
<reference evidence="2" key="1">
    <citation type="journal article" date="2014" name="Int. J. Syst. Evol. Microbiol.">
        <title>Complete genome sequence of Corynebacterium casei LMG S-19264T (=DSM 44701T), isolated from a smear-ripened cheese.</title>
        <authorList>
            <consortium name="US DOE Joint Genome Institute (JGI-PGF)"/>
            <person name="Walter F."/>
            <person name="Albersmeier A."/>
            <person name="Kalinowski J."/>
            <person name="Ruckert C."/>
        </authorList>
    </citation>
    <scope>NUCLEOTIDE SEQUENCE</scope>
    <source>
        <strain evidence="2">CGMCC 1.12195</strain>
    </source>
</reference>
<reference evidence="2" key="2">
    <citation type="submission" date="2020-09" db="EMBL/GenBank/DDBJ databases">
        <authorList>
            <person name="Sun Q."/>
            <person name="Zhou Y."/>
        </authorList>
    </citation>
    <scope>NUCLEOTIDE SEQUENCE</scope>
    <source>
        <strain evidence="2">CGMCC 1.12195</strain>
    </source>
</reference>
<dbReference type="Proteomes" id="UP000660862">
    <property type="component" value="Unassembled WGS sequence"/>
</dbReference>
<organism evidence="2 3">
    <name type="scientific">Parapedobacter pyrenivorans</name>
    <dbReference type="NCBI Taxonomy" id="1305674"/>
    <lineage>
        <taxon>Bacteria</taxon>
        <taxon>Pseudomonadati</taxon>
        <taxon>Bacteroidota</taxon>
        <taxon>Sphingobacteriia</taxon>
        <taxon>Sphingobacteriales</taxon>
        <taxon>Sphingobacteriaceae</taxon>
        <taxon>Parapedobacter</taxon>
    </lineage>
</organism>
<sequence length="88" mass="9687">MQSALSPVKQKTKKMKENKEAVGLPEAEKPTRYDRIKETLAMASQLIITAPLKLPPKVVIVARYVALALGVLEAVESAAKDRREGDEE</sequence>
<feature type="region of interest" description="Disordered" evidence="1">
    <location>
        <begin position="1"/>
        <end position="29"/>
    </location>
</feature>
<comment type="caution">
    <text evidence="2">The sequence shown here is derived from an EMBL/GenBank/DDBJ whole genome shotgun (WGS) entry which is preliminary data.</text>
</comment>